<protein>
    <submittedName>
        <fullName evidence="1">Uncharacterized protein</fullName>
    </submittedName>
</protein>
<reference evidence="1" key="1">
    <citation type="journal article" date="2011" name="Genome Biol. Evol.">
        <title>Integration of the genetic map and genome assembly of fugu facilitates insights into distinct features of genome evolution in teleosts and mammals.</title>
        <authorList>
            <person name="Kai W."/>
            <person name="Kikuchi K."/>
            <person name="Tohari S."/>
            <person name="Chew A.K."/>
            <person name="Tay A."/>
            <person name="Fujiwara A."/>
            <person name="Hosoya S."/>
            <person name="Suetake H."/>
            <person name="Naruse K."/>
            <person name="Brenner S."/>
            <person name="Suzuki Y."/>
            <person name="Venkatesh B."/>
        </authorList>
    </citation>
    <scope>NUCLEOTIDE SEQUENCE [LARGE SCALE GENOMIC DNA]</scope>
</reference>
<evidence type="ECO:0000313" key="1">
    <source>
        <dbReference type="Ensembl" id="ENSTRUP00000071708.1"/>
    </source>
</evidence>
<organism evidence="1 2">
    <name type="scientific">Takifugu rubripes</name>
    <name type="common">Japanese pufferfish</name>
    <name type="synonym">Fugu rubripes</name>
    <dbReference type="NCBI Taxonomy" id="31033"/>
    <lineage>
        <taxon>Eukaryota</taxon>
        <taxon>Metazoa</taxon>
        <taxon>Chordata</taxon>
        <taxon>Craniata</taxon>
        <taxon>Vertebrata</taxon>
        <taxon>Euteleostomi</taxon>
        <taxon>Actinopterygii</taxon>
        <taxon>Neopterygii</taxon>
        <taxon>Teleostei</taxon>
        <taxon>Neoteleostei</taxon>
        <taxon>Acanthomorphata</taxon>
        <taxon>Eupercaria</taxon>
        <taxon>Tetraodontiformes</taxon>
        <taxon>Tetradontoidea</taxon>
        <taxon>Tetraodontidae</taxon>
        <taxon>Takifugu</taxon>
    </lineage>
</organism>
<dbReference type="Ensembl" id="ENSTRUT00000059861.1">
    <property type="protein sequence ID" value="ENSTRUP00000071708.1"/>
    <property type="gene ID" value="ENSTRUG00000027050.1"/>
</dbReference>
<dbReference type="InParanoid" id="A0A674NET5"/>
<accession>A0A674NET5</accession>
<dbReference type="Proteomes" id="UP000005226">
    <property type="component" value="Unplaced"/>
</dbReference>
<evidence type="ECO:0000313" key="2">
    <source>
        <dbReference type="Proteomes" id="UP000005226"/>
    </source>
</evidence>
<reference evidence="1" key="2">
    <citation type="submission" date="2025-08" db="UniProtKB">
        <authorList>
            <consortium name="Ensembl"/>
        </authorList>
    </citation>
    <scope>IDENTIFICATION</scope>
</reference>
<sequence>DIGIEYLPLSKFWAAAFKNTKDRPQKPQTRVNLLKCLPQNGQKATCMSSILRHDEVLTRFRFK</sequence>
<keyword evidence="2" id="KW-1185">Reference proteome</keyword>
<name>A0A674NET5_TAKRU</name>
<proteinExistence type="predicted"/>
<reference evidence="1" key="3">
    <citation type="submission" date="2025-09" db="UniProtKB">
        <authorList>
            <consortium name="Ensembl"/>
        </authorList>
    </citation>
    <scope>IDENTIFICATION</scope>
</reference>
<dbReference type="AlphaFoldDB" id="A0A674NET5"/>